<proteinExistence type="predicted"/>
<evidence type="ECO:0000313" key="2">
    <source>
        <dbReference type="EMBL" id="GGE41304.1"/>
    </source>
</evidence>
<reference evidence="2" key="2">
    <citation type="submission" date="2020-09" db="EMBL/GenBank/DDBJ databases">
        <authorList>
            <person name="Sun Q."/>
            <person name="Sedlacek I."/>
        </authorList>
    </citation>
    <scope>NUCLEOTIDE SEQUENCE</scope>
    <source>
        <strain evidence="2">CCM 7684</strain>
    </source>
</reference>
<dbReference type="Proteomes" id="UP000602745">
    <property type="component" value="Unassembled WGS sequence"/>
</dbReference>
<gene>
    <name evidence="2" type="ORF">GCM10007276_18350</name>
</gene>
<organism evidence="2 3">
    <name type="scientific">Agaricicola taiwanensis</name>
    <dbReference type="NCBI Taxonomy" id="591372"/>
    <lineage>
        <taxon>Bacteria</taxon>
        <taxon>Pseudomonadati</taxon>
        <taxon>Pseudomonadota</taxon>
        <taxon>Alphaproteobacteria</taxon>
        <taxon>Rhodobacterales</taxon>
        <taxon>Paracoccaceae</taxon>
        <taxon>Agaricicola</taxon>
    </lineage>
</organism>
<dbReference type="PANTHER" id="PTHR43664">
    <property type="entry name" value="MONOAMINE OXIDASE-RELATED"/>
    <property type="match status" value="1"/>
</dbReference>
<dbReference type="PANTHER" id="PTHR43664:SF1">
    <property type="entry name" value="BETA-METHYLMALYL-COA DEHYDRATASE"/>
    <property type="match status" value="1"/>
</dbReference>
<accession>A0A8J2YH71</accession>
<feature type="domain" description="MaoC-like" evidence="1">
    <location>
        <begin position="19"/>
        <end position="127"/>
    </location>
</feature>
<dbReference type="Gene3D" id="3.10.129.10">
    <property type="entry name" value="Hotdog Thioesterase"/>
    <property type="match status" value="1"/>
</dbReference>
<evidence type="ECO:0000259" key="1">
    <source>
        <dbReference type="Pfam" id="PF01575"/>
    </source>
</evidence>
<dbReference type="EMBL" id="BMCP01000002">
    <property type="protein sequence ID" value="GGE41304.1"/>
    <property type="molecule type" value="Genomic_DNA"/>
</dbReference>
<dbReference type="RefSeq" id="WP_188409439.1">
    <property type="nucleotide sequence ID" value="NZ_BMCP01000002.1"/>
</dbReference>
<dbReference type="Pfam" id="PF01575">
    <property type="entry name" value="MaoC_dehydratas"/>
    <property type="match status" value="1"/>
</dbReference>
<protein>
    <submittedName>
        <fullName evidence="2">Monoamine oxidase</fullName>
    </submittedName>
</protein>
<dbReference type="InterPro" id="IPR029069">
    <property type="entry name" value="HotDog_dom_sf"/>
</dbReference>
<reference evidence="2" key="1">
    <citation type="journal article" date="2014" name="Int. J. Syst. Evol. Microbiol.">
        <title>Complete genome sequence of Corynebacterium casei LMG S-19264T (=DSM 44701T), isolated from a smear-ripened cheese.</title>
        <authorList>
            <consortium name="US DOE Joint Genome Institute (JGI-PGF)"/>
            <person name="Walter F."/>
            <person name="Albersmeier A."/>
            <person name="Kalinowski J."/>
            <person name="Ruckert C."/>
        </authorList>
    </citation>
    <scope>NUCLEOTIDE SEQUENCE</scope>
    <source>
        <strain evidence="2">CCM 7684</strain>
    </source>
</reference>
<keyword evidence="3" id="KW-1185">Reference proteome</keyword>
<name>A0A8J2YH71_9RHOB</name>
<dbReference type="SUPFAM" id="SSF54637">
    <property type="entry name" value="Thioesterase/thiol ester dehydrase-isomerase"/>
    <property type="match status" value="1"/>
</dbReference>
<dbReference type="InterPro" id="IPR052342">
    <property type="entry name" value="MCH/BMMD"/>
</dbReference>
<dbReference type="AlphaFoldDB" id="A0A8J2YH71"/>
<comment type="caution">
    <text evidence="2">The sequence shown here is derived from an EMBL/GenBank/DDBJ whole genome shotgun (WGS) entry which is preliminary data.</text>
</comment>
<evidence type="ECO:0000313" key="3">
    <source>
        <dbReference type="Proteomes" id="UP000602745"/>
    </source>
</evidence>
<sequence>MQTKPREAFVDLHYEDVVVGDEVYTDSHTVTMEGILAFADVTRDHHPLHTDEDYCSKTAFGRPIAHGLFGLSLIEGLKSELKLYENTSVASLGWDKVRFRKPIFAGDTVKVRVIFDSKRESKSGPHGIAVEKIEMINQKDEVVIEAEHATLLYKRANAPAF</sequence>
<dbReference type="InterPro" id="IPR002539">
    <property type="entry name" value="MaoC-like_dom"/>
</dbReference>